<evidence type="ECO:0000313" key="1">
    <source>
        <dbReference type="EMBL" id="SDR37792.1"/>
    </source>
</evidence>
<reference evidence="2" key="1">
    <citation type="submission" date="2016-10" db="EMBL/GenBank/DDBJ databases">
        <authorList>
            <person name="Varghese N."/>
            <person name="Submissions S."/>
        </authorList>
    </citation>
    <scope>NUCLEOTIDE SEQUENCE [LARGE SCALE GENOMIC DNA]</scope>
    <source>
        <strain evidence="2">BS3775</strain>
    </source>
</reference>
<dbReference type="OrthoDB" id="7032999at2"/>
<proteinExistence type="predicted"/>
<evidence type="ECO:0000313" key="2">
    <source>
        <dbReference type="Proteomes" id="UP000199570"/>
    </source>
</evidence>
<name>A0A1H1IJD5_9PSED</name>
<dbReference type="RefSeq" id="WP_139204834.1">
    <property type="nucleotide sequence ID" value="NZ_FNKJ01000003.1"/>
</dbReference>
<dbReference type="Proteomes" id="UP000199570">
    <property type="component" value="Unassembled WGS sequence"/>
</dbReference>
<dbReference type="EMBL" id="FNKJ01000003">
    <property type="protein sequence ID" value="SDR37792.1"/>
    <property type="molecule type" value="Genomic_DNA"/>
</dbReference>
<organism evidence="1 2">
    <name type="scientific">Pseudomonas moorei</name>
    <dbReference type="NCBI Taxonomy" id="395599"/>
    <lineage>
        <taxon>Bacteria</taxon>
        <taxon>Pseudomonadati</taxon>
        <taxon>Pseudomonadota</taxon>
        <taxon>Gammaproteobacteria</taxon>
        <taxon>Pseudomonadales</taxon>
        <taxon>Pseudomonadaceae</taxon>
        <taxon>Pseudomonas</taxon>
    </lineage>
</organism>
<gene>
    <name evidence="1" type="ORF">SAMN04490195_5499</name>
</gene>
<dbReference type="AlphaFoldDB" id="A0A1H1IJD5"/>
<accession>A0A1H1IJD5</accession>
<protein>
    <submittedName>
        <fullName evidence="1">Uncharacterized protein</fullName>
    </submittedName>
</protein>
<sequence>MAPRTPPKAPRMATGYDASYSCSHCETDNLDRFEDLNDRTWTCKTCDQPVLVELEDSDGNKHFVRRCPAQDLEAGDFIYQEHDVDAGAIQVLASSKAMVKGNFWHLALEGIGSERVHPDRYYNRIP</sequence>
<keyword evidence="2" id="KW-1185">Reference proteome</keyword>